<reference evidence="2" key="1">
    <citation type="journal article" date="2023" name="Mol. Phylogenet. Evol.">
        <title>Genome-scale phylogeny and comparative genomics of the fungal order Sordariales.</title>
        <authorList>
            <person name="Hensen N."/>
            <person name="Bonometti L."/>
            <person name="Westerberg I."/>
            <person name="Brannstrom I.O."/>
            <person name="Guillou S."/>
            <person name="Cros-Aarteil S."/>
            <person name="Calhoun S."/>
            <person name="Haridas S."/>
            <person name="Kuo A."/>
            <person name="Mondo S."/>
            <person name="Pangilinan J."/>
            <person name="Riley R."/>
            <person name="LaButti K."/>
            <person name="Andreopoulos B."/>
            <person name="Lipzen A."/>
            <person name="Chen C."/>
            <person name="Yan M."/>
            <person name="Daum C."/>
            <person name="Ng V."/>
            <person name="Clum A."/>
            <person name="Steindorff A."/>
            <person name="Ohm R.A."/>
            <person name="Martin F."/>
            <person name="Silar P."/>
            <person name="Natvig D.O."/>
            <person name="Lalanne C."/>
            <person name="Gautier V."/>
            <person name="Ament-Velasquez S.L."/>
            <person name="Kruys A."/>
            <person name="Hutchinson M.I."/>
            <person name="Powell A.J."/>
            <person name="Barry K."/>
            <person name="Miller A.N."/>
            <person name="Grigoriev I.V."/>
            <person name="Debuchy R."/>
            <person name="Gladieux P."/>
            <person name="Hiltunen Thoren M."/>
            <person name="Johannesson H."/>
        </authorList>
    </citation>
    <scope>NUCLEOTIDE SEQUENCE</scope>
    <source>
        <strain evidence="2">CBS 731.68</strain>
    </source>
</reference>
<dbReference type="GeneID" id="87824201"/>
<organism evidence="2 3">
    <name type="scientific">Parathielavia appendiculata</name>
    <dbReference type="NCBI Taxonomy" id="2587402"/>
    <lineage>
        <taxon>Eukaryota</taxon>
        <taxon>Fungi</taxon>
        <taxon>Dikarya</taxon>
        <taxon>Ascomycota</taxon>
        <taxon>Pezizomycotina</taxon>
        <taxon>Sordariomycetes</taxon>
        <taxon>Sordariomycetidae</taxon>
        <taxon>Sordariales</taxon>
        <taxon>Chaetomiaceae</taxon>
        <taxon>Parathielavia</taxon>
    </lineage>
</organism>
<proteinExistence type="predicted"/>
<reference evidence="2" key="2">
    <citation type="submission" date="2023-05" db="EMBL/GenBank/DDBJ databases">
        <authorList>
            <consortium name="Lawrence Berkeley National Laboratory"/>
            <person name="Steindorff A."/>
            <person name="Hensen N."/>
            <person name="Bonometti L."/>
            <person name="Westerberg I."/>
            <person name="Brannstrom I.O."/>
            <person name="Guillou S."/>
            <person name="Cros-Aarteil S."/>
            <person name="Calhoun S."/>
            <person name="Haridas S."/>
            <person name="Kuo A."/>
            <person name="Mondo S."/>
            <person name="Pangilinan J."/>
            <person name="Riley R."/>
            <person name="Labutti K."/>
            <person name="Andreopoulos B."/>
            <person name="Lipzen A."/>
            <person name="Chen C."/>
            <person name="Yanf M."/>
            <person name="Daum C."/>
            <person name="Ng V."/>
            <person name="Clum A."/>
            <person name="Ohm R."/>
            <person name="Martin F."/>
            <person name="Silar P."/>
            <person name="Natvig D."/>
            <person name="Lalanne C."/>
            <person name="Gautier V."/>
            <person name="Ament-Velasquez S.L."/>
            <person name="Kruys A."/>
            <person name="Hutchinson M.I."/>
            <person name="Powell A.J."/>
            <person name="Barry K."/>
            <person name="Miller A.N."/>
            <person name="Grigoriev I.V."/>
            <person name="Debuchy R."/>
            <person name="Gladieux P."/>
            <person name="Thoren M.H."/>
            <person name="Johannesson H."/>
        </authorList>
    </citation>
    <scope>NUCLEOTIDE SEQUENCE</scope>
    <source>
        <strain evidence="2">CBS 731.68</strain>
    </source>
</reference>
<gene>
    <name evidence="2" type="ORF">N657DRAFT_448923</name>
</gene>
<keyword evidence="1" id="KW-1133">Transmembrane helix</keyword>
<dbReference type="AlphaFoldDB" id="A0AAN6TZR7"/>
<evidence type="ECO:0000313" key="3">
    <source>
        <dbReference type="Proteomes" id="UP001302602"/>
    </source>
</evidence>
<feature type="transmembrane region" description="Helical" evidence="1">
    <location>
        <begin position="33"/>
        <end position="54"/>
    </location>
</feature>
<keyword evidence="1" id="KW-0812">Transmembrane</keyword>
<evidence type="ECO:0000256" key="1">
    <source>
        <dbReference type="SAM" id="Phobius"/>
    </source>
</evidence>
<dbReference type="EMBL" id="MU853229">
    <property type="protein sequence ID" value="KAK4123146.1"/>
    <property type="molecule type" value="Genomic_DNA"/>
</dbReference>
<protein>
    <submittedName>
        <fullName evidence="2">Uncharacterized protein</fullName>
    </submittedName>
</protein>
<sequence>MSILTDSSLLKLVLRTLETRGLADDGKFDWDPITFAFTVQISIFAATFALITIYQAILAAGPGRPGLISQRRNGTGMT</sequence>
<comment type="caution">
    <text evidence="2">The sequence shown here is derived from an EMBL/GenBank/DDBJ whole genome shotgun (WGS) entry which is preliminary data.</text>
</comment>
<evidence type="ECO:0000313" key="2">
    <source>
        <dbReference type="EMBL" id="KAK4123146.1"/>
    </source>
</evidence>
<dbReference type="RefSeq" id="XP_062646917.1">
    <property type="nucleotide sequence ID" value="XM_062787431.1"/>
</dbReference>
<keyword evidence="1" id="KW-0472">Membrane</keyword>
<keyword evidence="3" id="KW-1185">Reference proteome</keyword>
<name>A0AAN6TZR7_9PEZI</name>
<dbReference type="Proteomes" id="UP001302602">
    <property type="component" value="Unassembled WGS sequence"/>
</dbReference>
<accession>A0AAN6TZR7</accession>